<dbReference type="AlphaFoldDB" id="A0A2P7MZE8"/>
<reference evidence="1 2" key="1">
    <citation type="journal article" date="2018" name="Environ. Microbiol.">
        <title>Ecological and genomic features of two widespread freshwater picocyanobacteria.</title>
        <authorList>
            <person name="Cabello-Yeves P.J."/>
            <person name="Picazo A."/>
            <person name="Camacho A."/>
            <person name="Callieri C."/>
            <person name="Rosselli R."/>
            <person name="Roda-Garcia J.J."/>
            <person name="Coutinho F.H."/>
            <person name="Rodriguez-Valera F."/>
        </authorList>
    </citation>
    <scope>NUCLEOTIDE SEQUENCE [LARGE SCALE GENOMIC DNA]</scope>
    <source>
        <strain evidence="1 2">Tous</strain>
    </source>
</reference>
<comment type="caution">
    <text evidence="1">The sequence shown here is derived from an EMBL/GenBank/DDBJ whole genome shotgun (WGS) entry which is preliminary data.</text>
</comment>
<dbReference type="Proteomes" id="UP000243002">
    <property type="component" value="Unassembled WGS sequence"/>
</dbReference>
<dbReference type="EMBL" id="PXXO01000003">
    <property type="protein sequence ID" value="PSJ06584.1"/>
    <property type="molecule type" value="Genomic_DNA"/>
</dbReference>
<accession>A0A2P7MZE8</accession>
<keyword evidence="2" id="KW-1185">Reference proteome</keyword>
<protein>
    <submittedName>
        <fullName evidence="1">Uncharacterized protein</fullName>
    </submittedName>
</protein>
<name>A0A2P7MZE8_9CYAN</name>
<evidence type="ECO:0000313" key="1">
    <source>
        <dbReference type="EMBL" id="PSJ06584.1"/>
    </source>
</evidence>
<evidence type="ECO:0000313" key="2">
    <source>
        <dbReference type="Proteomes" id="UP000243002"/>
    </source>
</evidence>
<proteinExistence type="predicted"/>
<sequence>MAPVLGPTLAWSLLNAVAGTVQLQRINVKLGVLIRQIETLGFRQEAEVMGRLAMSINVLDELLHEYGHTGNLNKLATSRLAEAEKEVGSIYERNKILIEDFSCRVDATLDSHGKTGAEQAAAMLNENAHMAVQDMQIFTALIAARNRVTQLQIYHDLIEQPSFADKRLDIASTRIDDHKKIIERCNTVESLQSHARQCINQMNWFQRKLFDRSTVRKVEEAASYAYPRQSSMPVIDVTPSFCFWQDEQGTIQARLAMQD</sequence>
<gene>
    <name evidence="1" type="ORF">C7K55_03825</name>
</gene>
<organism evidence="1 2">
    <name type="scientific">Cyanobium usitatum str. Tous</name>
    <dbReference type="NCBI Taxonomy" id="2116684"/>
    <lineage>
        <taxon>Bacteria</taxon>
        <taxon>Bacillati</taxon>
        <taxon>Cyanobacteriota</taxon>
        <taxon>Cyanophyceae</taxon>
        <taxon>Synechococcales</taxon>
        <taxon>Prochlorococcaceae</taxon>
        <taxon>Cyanobium</taxon>
    </lineage>
</organism>